<evidence type="ECO:0000313" key="3">
    <source>
        <dbReference type="Proteomes" id="UP000182465"/>
    </source>
</evidence>
<comment type="caution">
    <text evidence="2">The sequence shown here is derived from an EMBL/GenBank/DDBJ whole genome shotgun (WGS) entry which is preliminary data.</text>
</comment>
<dbReference type="EMBL" id="MNVB01000062">
    <property type="protein sequence ID" value="OIO16398.1"/>
    <property type="molecule type" value="Genomic_DNA"/>
</dbReference>
<evidence type="ECO:0000313" key="2">
    <source>
        <dbReference type="EMBL" id="OIO16398.1"/>
    </source>
</evidence>
<organism evidence="2 3">
    <name type="scientific">Candidatus Kuenenbacteria bacterium CG1_02_38_13</name>
    <dbReference type="NCBI Taxonomy" id="1805235"/>
    <lineage>
        <taxon>Bacteria</taxon>
        <taxon>Candidatus Kueneniibacteriota</taxon>
    </lineage>
</organism>
<evidence type="ECO:0000256" key="1">
    <source>
        <dbReference type="SAM" id="Phobius"/>
    </source>
</evidence>
<proteinExistence type="predicted"/>
<reference evidence="2 3" key="1">
    <citation type="journal article" date="2016" name="Environ. Microbiol.">
        <title>Genomic resolution of a cold subsurface aquifer community provides metabolic insights for novel microbes adapted to high CO concentrations.</title>
        <authorList>
            <person name="Probst A.J."/>
            <person name="Castelle C.J."/>
            <person name="Singh A."/>
            <person name="Brown C.T."/>
            <person name="Anantharaman K."/>
            <person name="Sharon I."/>
            <person name="Hug L.A."/>
            <person name="Burstein D."/>
            <person name="Emerson J.B."/>
            <person name="Thomas B.C."/>
            <person name="Banfield J.F."/>
        </authorList>
    </citation>
    <scope>NUCLEOTIDE SEQUENCE [LARGE SCALE GENOMIC DNA]</scope>
    <source>
        <strain evidence="2">CG1_02_38_13</strain>
    </source>
</reference>
<dbReference type="Proteomes" id="UP000182465">
    <property type="component" value="Unassembled WGS sequence"/>
</dbReference>
<gene>
    <name evidence="2" type="ORF">AUJ29_02800</name>
</gene>
<sequence length="108" mass="12372">MPINPDKLKNQPILEQSSIQAMLEEQKEILDEIYKETRKTRHYIMVGKIISFIYLLLIIVPIIFAIIYLPSLIKNAIAPYQDLLNNGQGAKGNFDMNSINDILKQLGK</sequence>
<keyword evidence="1" id="KW-0472">Membrane</keyword>
<dbReference type="AlphaFoldDB" id="A0A1J4U197"/>
<keyword evidence="1" id="KW-1133">Transmembrane helix</keyword>
<keyword evidence="1" id="KW-0812">Transmembrane</keyword>
<accession>A0A1J4U197</accession>
<protein>
    <submittedName>
        <fullName evidence="2">Uncharacterized protein</fullName>
    </submittedName>
</protein>
<feature type="transmembrane region" description="Helical" evidence="1">
    <location>
        <begin position="49"/>
        <end position="69"/>
    </location>
</feature>
<name>A0A1J4U197_9BACT</name>